<feature type="coiled-coil region" evidence="12">
    <location>
        <begin position="466"/>
        <end position="493"/>
    </location>
</feature>
<evidence type="ECO:0000256" key="6">
    <source>
        <dbReference type="ARBA" id="ARBA00022833"/>
    </source>
</evidence>
<evidence type="ECO:0000256" key="5">
    <source>
        <dbReference type="ARBA" id="ARBA00022771"/>
    </source>
</evidence>
<accession>A0A9Q1HBK9</accession>
<dbReference type="SMART" id="SM00333">
    <property type="entry name" value="TUDOR"/>
    <property type="match status" value="1"/>
</dbReference>
<gene>
    <name evidence="17" type="ORF">HOLleu_17213</name>
</gene>
<feature type="zinc finger region" description="C3H1-type" evidence="11">
    <location>
        <begin position="162"/>
        <end position="189"/>
    </location>
</feature>
<dbReference type="PROSITE" id="PS50103">
    <property type="entry name" value="ZF_C3H1"/>
    <property type="match status" value="1"/>
</dbReference>
<dbReference type="PROSITE" id="PS50174">
    <property type="entry name" value="G_PATCH"/>
    <property type="match status" value="1"/>
</dbReference>
<dbReference type="Pfam" id="PF01585">
    <property type="entry name" value="G-patch"/>
    <property type="match status" value="1"/>
</dbReference>
<keyword evidence="7" id="KW-0805">Transcription regulation</keyword>
<dbReference type="SMART" id="SM00356">
    <property type="entry name" value="ZnF_C3H1"/>
    <property type="match status" value="1"/>
</dbReference>
<keyword evidence="3" id="KW-0678">Repressor</keyword>
<dbReference type="PROSITE" id="PS50304">
    <property type="entry name" value="TUDOR"/>
    <property type="match status" value="1"/>
</dbReference>
<dbReference type="InterPro" id="IPR000571">
    <property type="entry name" value="Znf_CCCH"/>
</dbReference>
<feature type="domain" description="G-patch" evidence="15">
    <location>
        <begin position="333"/>
        <end position="379"/>
    </location>
</feature>
<dbReference type="Gene3D" id="2.30.30.140">
    <property type="match status" value="1"/>
</dbReference>
<feature type="compositionally biased region" description="Polar residues" evidence="13">
    <location>
        <begin position="291"/>
        <end position="300"/>
    </location>
</feature>
<reference evidence="17" key="1">
    <citation type="submission" date="2021-10" db="EMBL/GenBank/DDBJ databases">
        <title>Tropical sea cucumber genome reveals ecological adaptation and Cuvierian tubules defense mechanism.</title>
        <authorList>
            <person name="Chen T."/>
        </authorList>
    </citation>
    <scope>NUCLEOTIDE SEQUENCE</scope>
    <source>
        <strain evidence="17">Nanhai2018</strain>
        <tissue evidence="17">Muscle</tissue>
    </source>
</reference>
<dbReference type="PANTHER" id="PTHR46297:SF1">
    <property type="entry name" value="ZINC FINGER CCCH-TYPE WITH G PATCH DOMAIN-CONTAINING PROTEIN"/>
    <property type="match status" value="1"/>
</dbReference>
<keyword evidence="10" id="KW-0539">Nucleus</keyword>
<protein>
    <recommendedName>
        <fullName evidence="2">Zinc finger CCCH-type with G patch domain-containing protein</fullName>
    </recommendedName>
</protein>
<keyword evidence="5 11" id="KW-0863">Zinc-finger</keyword>
<evidence type="ECO:0000256" key="12">
    <source>
        <dbReference type="SAM" id="Coils"/>
    </source>
</evidence>
<evidence type="ECO:0000256" key="8">
    <source>
        <dbReference type="ARBA" id="ARBA00023125"/>
    </source>
</evidence>
<dbReference type="Gene3D" id="2.30.30.1190">
    <property type="match status" value="1"/>
</dbReference>
<feature type="compositionally biased region" description="Acidic residues" evidence="13">
    <location>
        <begin position="266"/>
        <end position="288"/>
    </location>
</feature>
<evidence type="ECO:0000313" key="17">
    <source>
        <dbReference type="EMBL" id="KAJ8039478.1"/>
    </source>
</evidence>
<keyword evidence="6 11" id="KW-0862">Zinc</keyword>
<feature type="compositionally biased region" description="Basic and acidic residues" evidence="13">
    <location>
        <begin position="74"/>
        <end position="92"/>
    </location>
</feature>
<evidence type="ECO:0000256" key="1">
    <source>
        <dbReference type="ARBA" id="ARBA00004123"/>
    </source>
</evidence>
<organism evidence="17 18">
    <name type="scientific">Holothuria leucospilota</name>
    <name type="common">Black long sea cucumber</name>
    <name type="synonym">Mertensiothuria leucospilota</name>
    <dbReference type="NCBI Taxonomy" id="206669"/>
    <lineage>
        <taxon>Eukaryota</taxon>
        <taxon>Metazoa</taxon>
        <taxon>Echinodermata</taxon>
        <taxon>Eleutherozoa</taxon>
        <taxon>Echinozoa</taxon>
        <taxon>Holothuroidea</taxon>
        <taxon>Aspidochirotacea</taxon>
        <taxon>Aspidochirotida</taxon>
        <taxon>Holothuriidae</taxon>
        <taxon>Holothuria</taxon>
    </lineage>
</organism>
<evidence type="ECO:0000256" key="3">
    <source>
        <dbReference type="ARBA" id="ARBA00022491"/>
    </source>
</evidence>
<evidence type="ECO:0000256" key="13">
    <source>
        <dbReference type="SAM" id="MobiDB-lite"/>
    </source>
</evidence>
<dbReference type="AlphaFoldDB" id="A0A9Q1HBK9"/>
<evidence type="ECO:0000259" key="16">
    <source>
        <dbReference type="PROSITE" id="PS50304"/>
    </source>
</evidence>
<evidence type="ECO:0000313" key="18">
    <source>
        <dbReference type="Proteomes" id="UP001152320"/>
    </source>
</evidence>
<dbReference type="OrthoDB" id="5842926at2759"/>
<dbReference type="GO" id="GO:0001227">
    <property type="term" value="F:DNA-binding transcription repressor activity, RNA polymerase II-specific"/>
    <property type="evidence" value="ECO:0007669"/>
    <property type="project" value="TreeGrafter"/>
</dbReference>
<dbReference type="GO" id="GO:0000978">
    <property type="term" value="F:RNA polymerase II cis-regulatory region sequence-specific DNA binding"/>
    <property type="evidence" value="ECO:0007669"/>
    <property type="project" value="TreeGrafter"/>
</dbReference>
<dbReference type="InterPro" id="IPR000467">
    <property type="entry name" value="G_patch_dom"/>
</dbReference>
<dbReference type="GO" id="GO:0005634">
    <property type="term" value="C:nucleus"/>
    <property type="evidence" value="ECO:0007669"/>
    <property type="project" value="UniProtKB-SubCell"/>
</dbReference>
<evidence type="ECO:0000256" key="2">
    <source>
        <dbReference type="ARBA" id="ARBA00022414"/>
    </source>
</evidence>
<keyword evidence="8" id="KW-0238">DNA-binding</keyword>
<keyword evidence="4 11" id="KW-0479">Metal-binding</keyword>
<dbReference type="EMBL" id="JAIZAY010000007">
    <property type="protein sequence ID" value="KAJ8039478.1"/>
    <property type="molecule type" value="Genomic_DNA"/>
</dbReference>
<dbReference type="SMART" id="SM00443">
    <property type="entry name" value="G_patch"/>
    <property type="match status" value="1"/>
</dbReference>
<comment type="subcellular location">
    <subcellularLocation>
        <location evidence="1">Nucleus</location>
    </subcellularLocation>
</comment>
<keyword evidence="9" id="KW-0804">Transcription</keyword>
<evidence type="ECO:0000256" key="9">
    <source>
        <dbReference type="ARBA" id="ARBA00023163"/>
    </source>
</evidence>
<evidence type="ECO:0000256" key="10">
    <source>
        <dbReference type="ARBA" id="ARBA00023242"/>
    </source>
</evidence>
<feature type="domain" description="Tudor" evidence="16">
    <location>
        <begin position="205"/>
        <end position="265"/>
    </location>
</feature>
<dbReference type="CDD" id="cd20384">
    <property type="entry name" value="Tudor_ZGPAT"/>
    <property type="match status" value="1"/>
</dbReference>
<dbReference type="Proteomes" id="UP001152320">
    <property type="component" value="Chromosome 7"/>
</dbReference>
<dbReference type="SUPFAM" id="SSF63748">
    <property type="entry name" value="Tudor/PWWP/MBT"/>
    <property type="match status" value="1"/>
</dbReference>
<feature type="domain" description="C3H1-type" evidence="14">
    <location>
        <begin position="162"/>
        <end position="189"/>
    </location>
</feature>
<dbReference type="GO" id="GO:0008270">
    <property type="term" value="F:zinc ion binding"/>
    <property type="evidence" value="ECO:0007669"/>
    <property type="project" value="UniProtKB-KW"/>
</dbReference>
<evidence type="ECO:0000256" key="4">
    <source>
        <dbReference type="ARBA" id="ARBA00022723"/>
    </source>
</evidence>
<feature type="region of interest" description="Disordered" evidence="13">
    <location>
        <begin position="248"/>
        <end position="311"/>
    </location>
</feature>
<dbReference type="Pfam" id="PF00567">
    <property type="entry name" value="TUDOR"/>
    <property type="match status" value="1"/>
</dbReference>
<proteinExistence type="predicted"/>
<evidence type="ECO:0000256" key="7">
    <source>
        <dbReference type="ARBA" id="ARBA00023015"/>
    </source>
</evidence>
<comment type="caution">
    <text evidence="17">The sequence shown here is derived from an EMBL/GenBank/DDBJ whole genome shotgun (WGS) entry which is preliminary data.</text>
</comment>
<sequence>MSVFYFLFQESLLSLKKSKLMSLVEGGVKDEASQETKPAESSTTLSMDDEYEAFKMMLSEELEDGETSVSRNPPQRDQEADSSNVKDEEKSNSRIGLDLEETDSRMELDLEEEVTGTKCSLMHSQEWGVKERHNAIILELEPSLDPMSEICVRVLFCNPTHQSMKPCPYFLDGKCKFSNEDCRFSHGHVVKLSELSEFQEPDFSSIEVGSKCLARYHKDHLWYPAEVDAVDKEDQKFTVKFESYGDTADIGPDEILPRVSHPVDSSSDDDDYDDDSDDDVEEEKDSGEDQSLPSTSQGITESKEAEIEEEVEVPTLLWRTRPGVALGQWEEHTRGIGSMLMAKMGYEYGKGLGKYSQGRVEIVEAVVLPPGKSLDKCMELKQQKKCHIVGKDRKKIKGKGKHKAVAGTNPVKQKKDVFAFINNKLKGRKAKISDLLQQNFDLVKTDKRSLGVKAEPSTGRKINIQLMKTQEEINSTKREIVRLKQSLGRHERDKKTKLQIEFKIAEKQKYMASLIASEKKLERQQASRNHHRKLTVF</sequence>
<keyword evidence="12" id="KW-0175">Coiled coil</keyword>
<keyword evidence="18" id="KW-1185">Reference proteome</keyword>
<dbReference type="PANTHER" id="PTHR46297">
    <property type="entry name" value="ZINC FINGER CCCH-TYPE WITH G PATCH DOMAIN-CONTAINING PROTEIN"/>
    <property type="match status" value="1"/>
</dbReference>
<evidence type="ECO:0000256" key="11">
    <source>
        <dbReference type="PROSITE-ProRule" id="PRU00723"/>
    </source>
</evidence>
<feature type="region of interest" description="Disordered" evidence="13">
    <location>
        <begin position="62"/>
        <end position="101"/>
    </location>
</feature>
<evidence type="ECO:0000259" key="15">
    <source>
        <dbReference type="PROSITE" id="PS50174"/>
    </source>
</evidence>
<name>A0A9Q1HBK9_HOLLE</name>
<evidence type="ECO:0000259" key="14">
    <source>
        <dbReference type="PROSITE" id="PS50103"/>
    </source>
</evidence>
<dbReference type="InterPro" id="IPR002999">
    <property type="entry name" value="Tudor"/>
</dbReference>